<comment type="caution">
    <text evidence="2">The sequence shown here is derived from an EMBL/GenBank/DDBJ whole genome shotgun (WGS) entry which is preliminary data.</text>
</comment>
<evidence type="ECO:0000313" key="2">
    <source>
        <dbReference type="EMBL" id="TMI83544.1"/>
    </source>
</evidence>
<feature type="domain" description="Glyoxalase-like" evidence="1">
    <location>
        <begin position="3"/>
        <end position="67"/>
    </location>
</feature>
<dbReference type="InterPro" id="IPR025870">
    <property type="entry name" value="Glyoxalase-like_dom"/>
</dbReference>
<evidence type="ECO:0000259" key="1">
    <source>
        <dbReference type="Pfam" id="PF13468"/>
    </source>
</evidence>
<protein>
    <recommendedName>
        <fullName evidence="1">Glyoxalase-like domain-containing protein</fullName>
    </recommendedName>
</protein>
<sequence length="99" mass="10066">MVLRWRTQFLEPPPASGGLPFVIAWSVPAGAHPGAAAVAHPSGARTISAVRLGDPSPQQAAARIRALLGDDLPFAVEKAGTGGVLAVELDTPGGPLVIR</sequence>
<accession>A0A537JJ69</accession>
<evidence type="ECO:0000313" key="3">
    <source>
        <dbReference type="Proteomes" id="UP000318093"/>
    </source>
</evidence>
<reference evidence="2 3" key="1">
    <citation type="journal article" date="2019" name="Nat. Microbiol.">
        <title>Mediterranean grassland soil C-N compound turnover is dependent on rainfall and depth, and is mediated by genomically divergent microorganisms.</title>
        <authorList>
            <person name="Diamond S."/>
            <person name="Andeer P.F."/>
            <person name="Li Z."/>
            <person name="Crits-Christoph A."/>
            <person name="Burstein D."/>
            <person name="Anantharaman K."/>
            <person name="Lane K.R."/>
            <person name="Thomas B.C."/>
            <person name="Pan C."/>
            <person name="Northen T.R."/>
            <person name="Banfield J.F."/>
        </authorList>
    </citation>
    <scope>NUCLEOTIDE SEQUENCE [LARGE SCALE GENOMIC DNA]</scope>
    <source>
        <strain evidence="2">NP_6</strain>
    </source>
</reference>
<dbReference type="Proteomes" id="UP000318093">
    <property type="component" value="Unassembled WGS sequence"/>
</dbReference>
<gene>
    <name evidence="2" type="ORF">E6H03_03540</name>
</gene>
<proteinExistence type="predicted"/>
<dbReference type="Pfam" id="PF13468">
    <property type="entry name" value="Glyoxalase_3"/>
    <property type="match status" value="1"/>
</dbReference>
<dbReference type="EMBL" id="VBAN01000105">
    <property type="protein sequence ID" value="TMI83544.1"/>
    <property type="molecule type" value="Genomic_DNA"/>
</dbReference>
<organism evidence="2 3">
    <name type="scientific">Candidatus Segetimicrobium genomatis</name>
    <dbReference type="NCBI Taxonomy" id="2569760"/>
    <lineage>
        <taxon>Bacteria</taxon>
        <taxon>Bacillati</taxon>
        <taxon>Candidatus Sysuimicrobiota</taxon>
        <taxon>Candidatus Sysuimicrobiia</taxon>
        <taxon>Candidatus Sysuimicrobiales</taxon>
        <taxon>Candidatus Segetimicrobiaceae</taxon>
        <taxon>Candidatus Segetimicrobium</taxon>
    </lineage>
</organism>
<dbReference type="AlphaFoldDB" id="A0A537JJ69"/>
<name>A0A537JJ69_9BACT</name>